<evidence type="ECO:0000313" key="3">
    <source>
        <dbReference type="Proteomes" id="UP000680865"/>
    </source>
</evidence>
<proteinExistence type="predicted"/>
<reference evidence="2" key="1">
    <citation type="submission" date="2021-03" db="EMBL/GenBank/DDBJ databases">
        <title>Whole genome shotgun sequence of Actinoplanes consettensis NBRC 14913.</title>
        <authorList>
            <person name="Komaki H."/>
            <person name="Tamura T."/>
        </authorList>
    </citation>
    <scope>NUCLEOTIDE SEQUENCE</scope>
    <source>
        <strain evidence="2">NBRC 14913</strain>
    </source>
</reference>
<feature type="region of interest" description="Disordered" evidence="1">
    <location>
        <begin position="1"/>
        <end position="25"/>
    </location>
</feature>
<dbReference type="RefSeq" id="WP_212999288.1">
    <property type="nucleotide sequence ID" value="NZ_BAAATW010000013.1"/>
</dbReference>
<sequence length="60" mass="6793">MSVAPSGSPVIRRSPGGADRLDDRRHDFFGRGEHRIMRTLNTIQPPYARTRNVYGQEPAK</sequence>
<keyword evidence="3" id="KW-1185">Reference proteome</keyword>
<dbReference type="AlphaFoldDB" id="A0A919SPK5"/>
<comment type="caution">
    <text evidence="2">The sequence shown here is derived from an EMBL/GenBank/DDBJ whole genome shotgun (WGS) entry which is preliminary data.</text>
</comment>
<dbReference type="EMBL" id="BOQP01000024">
    <property type="protein sequence ID" value="GIM75569.1"/>
    <property type="molecule type" value="Genomic_DNA"/>
</dbReference>
<protein>
    <submittedName>
        <fullName evidence="2">Uncharacterized protein</fullName>
    </submittedName>
</protein>
<gene>
    <name evidence="2" type="ORF">Aco04nite_46010</name>
</gene>
<name>A0A919SPK5_9ACTN</name>
<dbReference type="Proteomes" id="UP000680865">
    <property type="component" value="Unassembled WGS sequence"/>
</dbReference>
<accession>A0A919SPK5</accession>
<organism evidence="2 3">
    <name type="scientific">Winogradskya consettensis</name>
    <dbReference type="NCBI Taxonomy" id="113560"/>
    <lineage>
        <taxon>Bacteria</taxon>
        <taxon>Bacillati</taxon>
        <taxon>Actinomycetota</taxon>
        <taxon>Actinomycetes</taxon>
        <taxon>Micromonosporales</taxon>
        <taxon>Micromonosporaceae</taxon>
        <taxon>Winogradskya</taxon>
    </lineage>
</organism>
<evidence type="ECO:0000256" key="1">
    <source>
        <dbReference type="SAM" id="MobiDB-lite"/>
    </source>
</evidence>
<evidence type="ECO:0000313" key="2">
    <source>
        <dbReference type="EMBL" id="GIM75569.1"/>
    </source>
</evidence>